<dbReference type="InterPro" id="IPR008278">
    <property type="entry name" value="4-PPantetheinyl_Trfase_dom"/>
</dbReference>
<gene>
    <name evidence="8 11" type="primary">acpS</name>
    <name evidence="11" type="ORF">GCM10009107_24650</name>
</gene>
<comment type="catalytic activity">
    <reaction evidence="8">
        <text>apo-[ACP] + CoA = holo-[ACP] + adenosine 3',5'-bisphosphate + H(+)</text>
        <dbReference type="Rhea" id="RHEA:12068"/>
        <dbReference type="Rhea" id="RHEA-COMP:9685"/>
        <dbReference type="Rhea" id="RHEA-COMP:9690"/>
        <dbReference type="ChEBI" id="CHEBI:15378"/>
        <dbReference type="ChEBI" id="CHEBI:29999"/>
        <dbReference type="ChEBI" id="CHEBI:57287"/>
        <dbReference type="ChEBI" id="CHEBI:58343"/>
        <dbReference type="ChEBI" id="CHEBI:64479"/>
        <dbReference type="EC" id="2.7.8.7"/>
    </reaction>
</comment>
<evidence type="ECO:0000256" key="6">
    <source>
        <dbReference type="ARBA" id="ARBA00023098"/>
    </source>
</evidence>
<dbReference type="HAMAP" id="MF_00101">
    <property type="entry name" value="AcpS"/>
    <property type="match status" value="1"/>
</dbReference>
<comment type="function">
    <text evidence="8">Transfers the 4'-phosphopantetheine moiety from coenzyme A to a Ser of acyl-carrier-protein.</text>
</comment>
<keyword evidence="12" id="KW-1185">Reference proteome</keyword>
<protein>
    <recommendedName>
        <fullName evidence="8">Holo-[acyl-carrier-protein] synthase</fullName>
        <shortName evidence="8">Holo-ACP synthase</shortName>
        <ecNumber evidence="8">2.7.8.7</ecNumber>
    </recommendedName>
    <alternativeName>
        <fullName evidence="8">4'-phosphopantetheinyl transferase AcpS</fullName>
    </alternativeName>
</protein>
<evidence type="ECO:0000313" key="11">
    <source>
        <dbReference type="EMBL" id="GAA0751658.1"/>
    </source>
</evidence>
<evidence type="ECO:0000313" key="12">
    <source>
        <dbReference type="Proteomes" id="UP001500279"/>
    </source>
</evidence>
<keyword evidence="4 8" id="KW-0276">Fatty acid metabolism</keyword>
<dbReference type="InterPro" id="IPR037143">
    <property type="entry name" value="4-PPantetheinyl_Trfase_dom_sf"/>
</dbReference>
<evidence type="ECO:0000256" key="7">
    <source>
        <dbReference type="ARBA" id="ARBA00023160"/>
    </source>
</evidence>
<evidence type="ECO:0000256" key="5">
    <source>
        <dbReference type="ARBA" id="ARBA00022842"/>
    </source>
</evidence>
<keyword evidence="5 8" id="KW-0460">Magnesium</keyword>
<keyword evidence="2 8" id="KW-0808">Transferase</keyword>
<feature type="binding site" evidence="8">
    <location>
        <position position="8"/>
    </location>
    <ligand>
        <name>Mg(2+)</name>
        <dbReference type="ChEBI" id="CHEBI:18420"/>
    </ligand>
</feature>
<dbReference type="EMBL" id="BAAAEW010000014">
    <property type="protein sequence ID" value="GAA0751658.1"/>
    <property type="molecule type" value="Genomic_DNA"/>
</dbReference>
<dbReference type="Gene3D" id="3.90.470.20">
    <property type="entry name" value="4'-phosphopantetheinyl transferase domain"/>
    <property type="match status" value="1"/>
</dbReference>
<comment type="caution">
    <text evidence="11">The sequence shown here is derived from an EMBL/GenBank/DDBJ whole genome shotgun (WGS) entry which is preliminary data.</text>
</comment>
<dbReference type="SUPFAM" id="SSF56214">
    <property type="entry name" value="4'-phosphopantetheinyl transferase"/>
    <property type="match status" value="1"/>
</dbReference>
<name>A0ABN1K1M0_9BURK</name>
<comment type="subcellular location">
    <subcellularLocation>
        <location evidence="8">Cytoplasm</location>
    </subcellularLocation>
</comment>
<feature type="binding site" evidence="8">
    <location>
        <position position="62"/>
    </location>
    <ligand>
        <name>Mg(2+)</name>
        <dbReference type="ChEBI" id="CHEBI:18420"/>
    </ligand>
</feature>
<comment type="cofactor">
    <cofactor evidence="8">
        <name>Mg(2+)</name>
        <dbReference type="ChEBI" id="CHEBI:18420"/>
    </cofactor>
</comment>
<comment type="similarity">
    <text evidence="8">Belongs to the P-Pant transferase superfamily. AcpS family.</text>
</comment>
<dbReference type="NCBIfam" id="TIGR00516">
    <property type="entry name" value="acpS"/>
    <property type="match status" value="1"/>
</dbReference>
<evidence type="ECO:0000256" key="4">
    <source>
        <dbReference type="ARBA" id="ARBA00022832"/>
    </source>
</evidence>
<dbReference type="Proteomes" id="UP001500279">
    <property type="component" value="Unassembled WGS sequence"/>
</dbReference>
<dbReference type="Pfam" id="PF01648">
    <property type="entry name" value="ACPS"/>
    <property type="match status" value="1"/>
</dbReference>
<organism evidence="11 12">
    <name type="scientific">Ideonella azotifigens</name>
    <dbReference type="NCBI Taxonomy" id="513160"/>
    <lineage>
        <taxon>Bacteria</taxon>
        <taxon>Pseudomonadati</taxon>
        <taxon>Pseudomonadota</taxon>
        <taxon>Betaproteobacteria</taxon>
        <taxon>Burkholderiales</taxon>
        <taxon>Sphaerotilaceae</taxon>
        <taxon>Ideonella</taxon>
    </lineage>
</organism>
<reference evidence="11 12" key="1">
    <citation type="journal article" date="2019" name="Int. J. Syst. Evol. Microbiol.">
        <title>The Global Catalogue of Microorganisms (GCM) 10K type strain sequencing project: providing services to taxonomists for standard genome sequencing and annotation.</title>
        <authorList>
            <consortium name="The Broad Institute Genomics Platform"/>
            <consortium name="The Broad Institute Genome Sequencing Center for Infectious Disease"/>
            <person name="Wu L."/>
            <person name="Ma J."/>
        </authorList>
    </citation>
    <scope>NUCLEOTIDE SEQUENCE [LARGE SCALE GENOMIC DNA]</scope>
    <source>
        <strain evidence="11 12">JCM 15503</strain>
    </source>
</reference>
<accession>A0ABN1K1M0</accession>
<keyword evidence="1 8" id="KW-0444">Lipid biosynthesis</keyword>
<evidence type="ECO:0000256" key="2">
    <source>
        <dbReference type="ARBA" id="ARBA00022679"/>
    </source>
</evidence>
<evidence type="ECO:0000259" key="10">
    <source>
        <dbReference type="Pfam" id="PF01648"/>
    </source>
</evidence>
<dbReference type="EC" id="2.7.8.7" evidence="8"/>
<dbReference type="InterPro" id="IPR004568">
    <property type="entry name" value="Ppantetheine-prot_Trfase_dom"/>
</dbReference>
<evidence type="ECO:0000256" key="1">
    <source>
        <dbReference type="ARBA" id="ARBA00022516"/>
    </source>
</evidence>
<keyword evidence="8" id="KW-0963">Cytoplasm</keyword>
<evidence type="ECO:0000256" key="8">
    <source>
        <dbReference type="HAMAP-Rule" id="MF_00101"/>
    </source>
</evidence>
<dbReference type="RefSeq" id="WP_141290491.1">
    <property type="nucleotide sequence ID" value="NZ_BAAAEW010000014.1"/>
</dbReference>
<keyword evidence="3 8" id="KW-0479">Metal-binding</keyword>
<feature type="domain" description="4'-phosphopantetheinyl transferase" evidence="10">
    <location>
        <begin position="4"/>
        <end position="105"/>
    </location>
</feature>
<evidence type="ECO:0000256" key="3">
    <source>
        <dbReference type="ARBA" id="ARBA00022723"/>
    </source>
</evidence>
<proteinExistence type="inferred from homology"/>
<dbReference type="InterPro" id="IPR002582">
    <property type="entry name" value="ACPS"/>
</dbReference>
<keyword evidence="7 8" id="KW-0275">Fatty acid biosynthesis</keyword>
<evidence type="ECO:0000256" key="9">
    <source>
        <dbReference type="SAM" id="MobiDB-lite"/>
    </source>
</evidence>
<keyword evidence="6 8" id="KW-0443">Lipid metabolism</keyword>
<feature type="region of interest" description="Disordered" evidence="9">
    <location>
        <begin position="131"/>
        <end position="151"/>
    </location>
</feature>
<dbReference type="NCBIfam" id="TIGR00556">
    <property type="entry name" value="pantethn_trn"/>
    <property type="match status" value="1"/>
</dbReference>
<sequence length="151" mass="16865">MIVGIGTDVCDIRRIVATLQRRGDRFAEKVLGPAEWQVFLHRRGRIESRGLAYLATRFSAKESFSKAIGLGLHMPMTWRACEILNHASGQPFIRLHGELAEWFAARGWRAHVTLSDETDYVSSFVVVETDPGRTDAAPPPYMPSSLPTKPS</sequence>